<comment type="caution">
    <text evidence="1">The sequence shown here is derived from an EMBL/GenBank/DDBJ whole genome shotgun (WGS) entry which is preliminary data.</text>
</comment>
<organism evidence="1 2">
    <name type="scientific">Riemerella anatipestifer</name>
    <name type="common">Moraxella anatipestifer</name>
    <dbReference type="NCBI Taxonomy" id="34085"/>
    <lineage>
        <taxon>Bacteria</taxon>
        <taxon>Pseudomonadati</taxon>
        <taxon>Bacteroidota</taxon>
        <taxon>Flavobacteriia</taxon>
        <taxon>Flavobacteriales</taxon>
        <taxon>Weeksellaceae</taxon>
        <taxon>Riemerella</taxon>
    </lineage>
</organism>
<sequence length="271" mass="31516">MKNLLITVSGGRSSAMMARHIQVSEKYKDYNKLFVFCNTGMEHPKTIEFLKNIEKYWDIPLVKIEGVYSLEMGVGVGYKAVDWEELNMMAKPFAEAIAHKNKGIFNGMPNLEAPFCSEMLKTLPAKKIADDIFGVNSYLKAIGFRKEDMPKRISWAEIKEDKIRIFPLLTDFQFPIGQMELNKFWDSQPFKLEIHNKYGNCELCWKKSDANLIDIIRNGTRFIDWYRKMEMRYGNTSFRGYKSINDLVELSKLPFTGELNFEENGKCICNF</sequence>
<dbReference type="SUPFAM" id="SSF52402">
    <property type="entry name" value="Adenine nucleotide alpha hydrolases-like"/>
    <property type="match status" value="1"/>
</dbReference>
<dbReference type="RefSeq" id="WP_253037410.1">
    <property type="nucleotide sequence ID" value="NZ_CP168322.1"/>
</dbReference>
<dbReference type="AlphaFoldDB" id="A0AAP6HFA8"/>
<dbReference type="Gene3D" id="3.40.50.620">
    <property type="entry name" value="HUPs"/>
    <property type="match status" value="1"/>
</dbReference>
<evidence type="ECO:0000313" key="1">
    <source>
        <dbReference type="EMBL" id="MDY3512186.1"/>
    </source>
</evidence>
<dbReference type="InterPro" id="IPR014729">
    <property type="entry name" value="Rossmann-like_a/b/a_fold"/>
</dbReference>
<accession>A0AAP6HFA8</accession>
<gene>
    <name evidence="1" type="ORF">PG303_03015</name>
</gene>
<protein>
    <submittedName>
        <fullName evidence="1">Phosphoadenosine phosphosulfate reductase family protein</fullName>
    </submittedName>
</protein>
<name>A0AAP6HFA8_RIEAN</name>
<proteinExistence type="predicted"/>
<dbReference type="Proteomes" id="UP001284033">
    <property type="component" value="Unassembled WGS sequence"/>
</dbReference>
<evidence type="ECO:0000313" key="2">
    <source>
        <dbReference type="Proteomes" id="UP001284033"/>
    </source>
</evidence>
<reference evidence="1" key="1">
    <citation type="submission" date="2023-01" db="EMBL/GenBank/DDBJ databases">
        <title>Genome-based studies on antimicrobial resistance profiles of Riemerella anatipestifer in China, 1994 to 2021.</title>
        <authorList>
            <person name="Yang Z."/>
            <person name="Zhu D."/>
        </authorList>
    </citation>
    <scope>NUCLEOTIDE SEQUENCE</scope>
    <source>
        <strain evidence="1">RCAD1218</strain>
    </source>
</reference>
<dbReference type="EMBL" id="JAQZHK010000002">
    <property type="protein sequence ID" value="MDY3512186.1"/>
    <property type="molecule type" value="Genomic_DNA"/>
</dbReference>